<dbReference type="Gene3D" id="1.10.3620.10">
    <property type="entry name" value="YdcF like domain"/>
    <property type="match status" value="1"/>
</dbReference>
<organism evidence="2 3">
    <name type="scientific">Actinoplanes couchii</name>
    <dbReference type="NCBI Taxonomy" id="403638"/>
    <lineage>
        <taxon>Bacteria</taxon>
        <taxon>Bacillati</taxon>
        <taxon>Actinomycetota</taxon>
        <taxon>Actinomycetes</taxon>
        <taxon>Micromonosporales</taxon>
        <taxon>Micromonosporaceae</taxon>
        <taxon>Actinoplanes</taxon>
    </lineage>
</organism>
<dbReference type="EMBL" id="BOMG01000097">
    <property type="protein sequence ID" value="GID59428.1"/>
    <property type="molecule type" value="Genomic_DNA"/>
</dbReference>
<gene>
    <name evidence="2" type="ORF">Aco03nite_078320</name>
</gene>
<feature type="region of interest" description="Disordered" evidence="1">
    <location>
        <begin position="105"/>
        <end position="127"/>
    </location>
</feature>
<evidence type="ECO:0000313" key="2">
    <source>
        <dbReference type="EMBL" id="GID59428.1"/>
    </source>
</evidence>
<sequence>MQRRMDAGFRLLAPQIRVVNFAAHRTHLHQTSSGELGFRSPPAGMWPVHQYVSLLMGEIPRLTDDPGGYGPAGKQFIAHVDVPEPVTRAHRDLLSAGYLSRTVQVHDQRPMVGDPSTRGTDLHDPAQ</sequence>
<evidence type="ECO:0000313" key="3">
    <source>
        <dbReference type="Proteomes" id="UP000612282"/>
    </source>
</evidence>
<accession>A0ABQ3XLP5</accession>
<protein>
    <submittedName>
        <fullName evidence="2">Uncharacterized protein</fullName>
    </submittedName>
</protein>
<evidence type="ECO:0000256" key="1">
    <source>
        <dbReference type="SAM" id="MobiDB-lite"/>
    </source>
</evidence>
<reference evidence="2 3" key="1">
    <citation type="submission" date="2021-01" db="EMBL/GenBank/DDBJ databases">
        <title>Whole genome shotgun sequence of Actinoplanes couchii NBRC 106145.</title>
        <authorList>
            <person name="Komaki H."/>
            <person name="Tamura T."/>
        </authorList>
    </citation>
    <scope>NUCLEOTIDE SEQUENCE [LARGE SCALE GENOMIC DNA]</scope>
    <source>
        <strain evidence="2 3">NBRC 106145</strain>
    </source>
</reference>
<comment type="caution">
    <text evidence="2">The sequence shown here is derived from an EMBL/GenBank/DDBJ whole genome shotgun (WGS) entry which is preliminary data.</text>
</comment>
<name>A0ABQ3XLP5_9ACTN</name>
<proteinExistence type="predicted"/>
<keyword evidence="3" id="KW-1185">Reference proteome</keyword>
<dbReference type="Proteomes" id="UP000612282">
    <property type="component" value="Unassembled WGS sequence"/>
</dbReference>